<evidence type="ECO:0000256" key="1">
    <source>
        <dbReference type="ARBA" id="ARBA00003746"/>
    </source>
</evidence>
<comment type="subcellular location">
    <subcellularLocation>
        <location evidence="13">Endomembrane system</location>
        <topology evidence="13">Single-pass type IV membrane protein</topology>
    </subcellularLocation>
    <subcellularLocation>
        <location evidence="2">Endoplasmic reticulum membrane</location>
        <topology evidence="2">Single-pass membrane protein</topology>
    </subcellularLocation>
</comment>
<evidence type="ECO:0000256" key="3">
    <source>
        <dbReference type="ARBA" id="ARBA00009063"/>
    </source>
</evidence>
<evidence type="ECO:0000256" key="2">
    <source>
        <dbReference type="ARBA" id="ARBA00004389"/>
    </source>
</evidence>
<keyword evidence="8" id="KW-0931">ER-Golgi transport</keyword>
<feature type="domain" description="SNARE-complex protein Syntaxin-18 N-terminal" evidence="17">
    <location>
        <begin position="1"/>
        <end position="87"/>
    </location>
</feature>
<organism evidence="18 19">
    <name type="scientific">Folsomia candida</name>
    <name type="common">Springtail</name>
    <dbReference type="NCBI Taxonomy" id="158441"/>
    <lineage>
        <taxon>Eukaryota</taxon>
        <taxon>Metazoa</taxon>
        <taxon>Ecdysozoa</taxon>
        <taxon>Arthropoda</taxon>
        <taxon>Hexapoda</taxon>
        <taxon>Collembola</taxon>
        <taxon>Entomobryomorpha</taxon>
        <taxon>Isotomoidea</taxon>
        <taxon>Isotomidae</taxon>
        <taxon>Proisotominae</taxon>
        <taxon>Folsomia</taxon>
    </lineage>
</organism>
<evidence type="ECO:0000256" key="7">
    <source>
        <dbReference type="ARBA" id="ARBA00022824"/>
    </source>
</evidence>
<comment type="caution">
    <text evidence="18">The sequence shown here is derived from an EMBL/GenBank/DDBJ whole genome shotgun (WGS) entry which is preliminary data.</text>
</comment>
<feature type="coiled-coil region" evidence="14">
    <location>
        <begin position="261"/>
        <end position="288"/>
    </location>
</feature>
<proteinExistence type="inferred from homology"/>
<evidence type="ECO:0000256" key="11">
    <source>
        <dbReference type="ARBA" id="ARBA00023054"/>
    </source>
</evidence>
<evidence type="ECO:0000256" key="14">
    <source>
        <dbReference type="SAM" id="Coils"/>
    </source>
</evidence>
<dbReference type="CDD" id="cd15850">
    <property type="entry name" value="SNARE_syntaxin18"/>
    <property type="match status" value="1"/>
</dbReference>
<keyword evidence="5" id="KW-0813">Transport</keyword>
<comment type="function">
    <text evidence="1">Syntaxin that may be involved in targeting and fusion of Golgi-derived retrograde transport vesicles with the ER.</text>
</comment>
<evidence type="ECO:0000256" key="8">
    <source>
        <dbReference type="ARBA" id="ARBA00022892"/>
    </source>
</evidence>
<dbReference type="GO" id="GO:0006890">
    <property type="term" value="P:retrograde vesicle-mediated transport, Golgi to endoplasmic reticulum"/>
    <property type="evidence" value="ECO:0007669"/>
    <property type="project" value="TreeGrafter"/>
</dbReference>
<dbReference type="Proteomes" id="UP000198287">
    <property type="component" value="Unassembled WGS sequence"/>
</dbReference>
<keyword evidence="12 16" id="KW-0472">Membrane</keyword>
<keyword evidence="19" id="KW-1185">Reference proteome</keyword>
<evidence type="ECO:0000256" key="15">
    <source>
        <dbReference type="SAM" id="MobiDB-lite"/>
    </source>
</evidence>
<dbReference type="FunFam" id="1.20.5.110:FF:000015">
    <property type="entry name" value="Syntaxin-18, putative"/>
    <property type="match status" value="1"/>
</dbReference>
<accession>A0A226F5G8</accession>
<evidence type="ECO:0000256" key="10">
    <source>
        <dbReference type="ARBA" id="ARBA00022989"/>
    </source>
</evidence>
<evidence type="ECO:0000313" key="19">
    <source>
        <dbReference type="Proteomes" id="UP000198287"/>
    </source>
</evidence>
<evidence type="ECO:0000256" key="5">
    <source>
        <dbReference type="ARBA" id="ARBA00022448"/>
    </source>
</evidence>
<gene>
    <name evidence="18" type="ORF">Fcan01_02779</name>
</gene>
<dbReference type="OrthoDB" id="342981at2759"/>
<dbReference type="EMBL" id="LNIX01000001">
    <property type="protein sequence ID" value="OXA65043.1"/>
    <property type="molecule type" value="Genomic_DNA"/>
</dbReference>
<evidence type="ECO:0000256" key="16">
    <source>
        <dbReference type="SAM" id="Phobius"/>
    </source>
</evidence>
<dbReference type="PANTHER" id="PTHR15959:SF0">
    <property type="entry name" value="SYNTAXIN-18"/>
    <property type="match status" value="1"/>
</dbReference>
<dbReference type="OMA" id="YMRIGQH"/>
<dbReference type="SUPFAM" id="SSF58038">
    <property type="entry name" value="SNARE fusion complex"/>
    <property type="match status" value="1"/>
</dbReference>
<name>A0A226F5G8_FOLCA</name>
<evidence type="ECO:0000256" key="6">
    <source>
        <dbReference type="ARBA" id="ARBA00022692"/>
    </source>
</evidence>
<sequence>MDITAIFKSCLETLRQTNKELSCISPLDKSNSSNSSSRTVKPKIFPGKKSENFSKARELSATITSLRDYLYDNRNAYLNIAASQAHSSNSSSVFTVPPGSGKKPRTPTMSDMDRDLLDNDVQKIIHNCQKKILEYESLIEMTDTIKNNVHVRTHLESISESLTAYLKQVTTVFSEMRAVRVKRTVDYQNMSRLSSLGSANKGTDSFINRSSHKESELHVSNHRSKKQNSLGSQTVEEIDGVKSPTIPDYFLDDGDIPPEELQLLEEENAALLNELNSLAQEVDQIQSNVVQIAQLQEIFTEKVLQQEKEIDTIGSVVVGATENIKGGNEQIRQAIQKNADFRVWVLFFILVMSFSLLFLDWYNE</sequence>
<dbReference type="GO" id="GO:0015031">
    <property type="term" value="P:protein transport"/>
    <property type="evidence" value="ECO:0007669"/>
    <property type="project" value="UniProtKB-KW"/>
</dbReference>
<evidence type="ECO:0000256" key="4">
    <source>
        <dbReference type="ARBA" id="ARBA00019409"/>
    </source>
</evidence>
<reference evidence="18 19" key="1">
    <citation type="submission" date="2015-12" db="EMBL/GenBank/DDBJ databases">
        <title>The genome of Folsomia candida.</title>
        <authorList>
            <person name="Faddeeva A."/>
            <person name="Derks M.F."/>
            <person name="Anvar Y."/>
            <person name="Smit S."/>
            <person name="Van Straalen N."/>
            <person name="Roelofs D."/>
        </authorList>
    </citation>
    <scope>NUCLEOTIDE SEQUENCE [LARGE SCALE GENOMIC DNA]</scope>
    <source>
        <strain evidence="18 19">VU population</strain>
        <tissue evidence="18">Whole body</tissue>
    </source>
</reference>
<evidence type="ECO:0000313" key="18">
    <source>
        <dbReference type="EMBL" id="OXA65043.1"/>
    </source>
</evidence>
<evidence type="ECO:0000256" key="13">
    <source>
        <dbReference type="ARBA" id="ARBA00046280"/>
    </source>
</evidence>
<keyword evidence="10 16" id="KW-1133">Transmembrane helix</keyword>
<evidence type="ECO:0000256" key="12">
    <source>
        <dbReference type="ARBA" id="ARBA00023136"/>
    </source>
</evidence>
<feature type="region of interest" description="Disordered" evidence="15">
    <location>
        <begin position="89"/>
        <end position="113"/>
    </location>
</feature>
<dbReference type="GO" id="GO:0031201">
    <property type="term" value="C:SNARE complex"/>
    <property type="evidence" value="ECO:0007669"/>
    <property type="project" value="TreeGrafter"/>
</dbReference>
<keyword evidence="7" id="KW-0256">Endoplasmic reticulum</keyword>
<protein>
    <recommendedName>
        <fullName evidence="4">Syntaxin-18</fullName>
    </recommendedName>
</protein>
<dbReference type="PANTHER" id="PTHR15959">
    <property type="entry name" value="SYNTAXIN-18"/>
    <property type="match status" value="1"/>
</dbReference>
<comment type="similarity">
    <text evidence="3">Belongs to the syntaxin family.</text>
</comment>
<dbReference type="Pfam" id="PF10496">
    <property type="entry name" value="Syntaxin-18_N"/>
    <property type="match status" value="1"/>
</dbReference>
<keyword evidence="11 14" id="KW-0175">Coiled coil</keyword>
<feature type="region of interest" description="Disordered" evidence="15">
    <location>
        <begin position="24"/>
        <end position="46"/>
    </location>
</feature>
<dbReference type="InterPro" id="IPR019529">
    <property type="entry name" value="Syntaxin-18_N"/>
</dbReference>
<dbReference type="STRING" id="158441.A0A226F5G8"/>
<feature type="region of interest" description="Disordered" evidence="15">
    <location>
        <begin position="211"/>
        <end position="235"/>
    </location>
</feature>
<feature type="transmembrane region" description="Helical" evidence="16">
    <location>
        <begin position="341"/>
        <end position="362"/>
    </location>
</feature>
<dbReference type="Gene3D" id="1.20.5.110">
    <property type="match status" value="1"/>
</dbReference>
<dbReference type="AlphaFoldDB" id="A0A226F5G8"/>
<keyword evidence="9" id="KW-0653">Protein transport</keyword>
<evidence type="ECO:0000259" key="17">
    <source>
        <dbReference type="Pfam" id="PF10496"/>
    </source>
</evidence>
<dbReference type="GO" id="GO:0005789">
    <property type="term" value="C:endoplasmic reticulum membrane"/>
    <property type="evidence" value="ECO:0007669"/>
    <property type="project" value="UniProtKB-SubCell"/>
</dbReference>
<evidence type="ECO:0000256" key="9">
    <source>
        <dbReference type="ARBA" id="ARBA00022927"/>
    </source>
</evidence>
<keyword evidence="6 16" id="KW-0812">Transmembrane</keyword>